<keyword evidence="15" id="KW-0961">Cell wall biogenesis/degradation</keyword>
<gene>
    <name evidence="20" type="primary">glmU</name>
    <name evidence="20" type="ORF">ERS007661_00859</name>
</gene>
<evidence type="ECO:0000256" key="19">
    <source>
        <dbReference type="SAM" id="MobiDB-lite"/>
    </source>
</evidence>
<dbReference type="Pfam" id="PF00132">
    <property type="entry name" value="Hexapep"/>
    <property type="match status" value="2"/>
</dbReference>
<comment type="catalytic activity">
    <reaction evidence="17">
        <text>N-acetyl-alpha-D-glucosamine 1-phosphate + UTP + H(+) = UDP-N-acetyl-alpha-D-glucosamine + diphosphate</text>
        <dbReference type="Rhea" id="RHEA:13509"/>
        <dbReference type="ChEBI" id="CHEBI:15378"/>
        <dbReference type="ChEBI" id="CHEBI:33019"/>
        <dbReference type="ChEBI" id="CHEBI:46398"/>
        <dbReference type="ChEBI" id="CHEBI:57705"/>
        <dbReference type="ChEBI" id="CHEBI:57776"/>
        <dbReference type="EC" id="2.7.7.23"/>
    </reaction>
</comment>
<proteinExistence type="inferred from homology"/>
<keyword evidence="9" id="KW-0677">Repeat</keyword>
<keyword evidence="5" id="KW-0963">Cytoplasm</keyword>
<dbReference type="InterPro" id="IPR001451">
    <property type="entry name" value="Hexapep"/>
</dbReference>
<evidence type="ECO:0000256" key="10">
    <source>
        <dbReference type="ARBA" id="ARBA00022842"/>
    </source>
</evidence>
<dbReference type="EC" id="2.7.7.23" evidence="20"/>
<evidence type="ECO:0000256" key="15">
    <source>
        <dbReference type="ARBA" id="ARBA00023316"/>
    </source>
</evidence>
<evidence type="ECO:0000256" key="5">
    <source>
        <dbReference type="ARBA" id="ARBA00022490"/>
    </source>
</evidence>
<evidence type="ECO:0000256" key="3">
    <source>
        <dbReference type="ARBA" id="ARBA00007707"/>
    </source>
</evidence>
<evidence type="ECO:0000256" key="14">
    <source>
        <dbReference type="ARBA" id="ARBA00023315"/>
    </source>
</evidence>
<dbReference type="AlphaFoldDB" id="A0A655DA47"/>
<evidence type="ECO:0000256" key="11">
    <source>
        <dbReference type="ARBA" id="ARBA00022960"/>
    </source>
</evidence>
<feature type="compositionally biased region" description="Low complexity" evidence="19">
    <location>
        <begin position="228"/>
        <end position="240"/>
    </location>
</feature>
<comment type="cofactor">
    <cofactor evidence="1">
        <name>Mg(2+)</name>
        <dbReference type="ChEBI" id="CHEBI:18420"/>
    </cofactor>
</comment>
<evidence type="ECO:0000256" key="6">
    <source>
        <dbReference type="ARBA" id="ARBA00022679"/>
    </source>
</evidence>
<dbReference type="GO" id="GO:0019134">
    <property type="term" value="F:glucosamine-1-phosphate N-acetyltransferase activity"/>
    <property type="evidence" value="ECO:0007669"/>
    <property type="project" value="UniProtKB-EC"/>
</dbReference>
<keyword evidence="14" id="KW-0012">Acyltransferase</keyword>
<comment type="subcellular location">
    <subcellularLocation>
        <location evidence="2">Cytoplasm</location>
    </subcellularLocation>
</comment>
<comment type="similarity">
    <text evidence="4">In the N-terminal section; belongs to the N-acetylglucosamine-1-phosphate uridyltransferase family.</text>
</comment>
<dbReference type="GO" id="GO:0071555">
    <property type="term" value="P:cell wall organization"/>
    <property type="evidence" value="ECO:0007669"/>
    <property type="project" value="UniProtKB-KW"/>
</dbReference>
<reference evidence="20 21" key="1">
    <citation type="submission" date="2015-03" db="EMBL/GenBank/DDBJ databases">
        <authorList>
            <consortium name="Pathogen Informatics"/>
        </authorList>
    </citation>
    <scope>NUCLEOTIDE SEQUENCE [LARGE SCALE GENOMIC DNA]</scope>
    <source>
        <strain evidence="20 21">D00501624</strain>
    </source>
</reference>
<comment type="catalytic activity">
    <reaction evidence="16">
        <text>alpha-D-glucosamine 1-phosphate + acetyl-CoA = N-acetyl-alpha-D-glucosamine 1-phosphate + CoA + H(+)</text>
        <dbReference type="Rhea" id="RHEA:13725"/>
        <dbReference type="ChEBI" id="CHEBI:15378"/>
        <dbReference type="ChEBI" id="CHEBI:57287"/>
        <dbReference type="ChEBI" id="CHEBI:57288"/>
        <dbReference type="ChEBI" id="CHEBI:57776"/>
        <dbReference type="ChEBI" id="CHEBI:58516"/>
        <dbReference type="EC" id="2.3.1.157"/>
    </reaction>
</comment>
<dbReference type="PANTHER" id="PTHR43584">
    <property type="entry name" value="NUCLEOTIDYL TRANSFERASE"/>
    <property type="match status" value="1"/>
</dbReference>
<dbReference type="Proteomes" id="UP000039217">
    <property type="component" value="Unassembled WGS sequence"/>
</dbReference>
<keyword evidence="10" id="KW-0460">Magnesium</keyword>
<dbReference type="GO" id="GO:0005737">
    <property type="term" value="C:cytoplasm"/>
    <property type="evidence" value="ECO:0007669"/>
    <property type="project" value="UniProtKB-SubCell"/>
</dbReference>
<dbReference type="GO" id="GO:0008360">
    <property type="term" value="P:regulation of cell shape"/>
    <property type="evidence" value="ECO:0007669"/>
    <property type="project" value="UniProtKB-KW"/>
</dbReference>
<accession>A0A655DA47</accession>
<dbReference type="InterPro" id="IPR050065">
    <property type="entry name" value="GlmU-like"/>
</dbReference>
<keyword evidence="6 20" id="KW-0808">Transferase</keyword>
<evidence type="ECO:0000256" key="7">
    <source>
        <dbReference type="ARBA" id="ARBA00022695"/>
    </source>
</evidence>
<evidence type="ECO:0000313" key="21">
    <source>
        <dbReference type="Proteomes" id="UP000039217"/>
    </source>
</evidence>
<keyword evidence="12" id="KW-0573">Peptidoglycan synthesis</keyword>
<feature type="region of interest" description="Disordered" evidence="19">
    <location>
        <begin position="202"/>
        <end position="240"/>
    </location>
</feature>
<dbReference type="FunFam" id="2.160.10.10:FF:000028">
    <property type="entry name" value="Bifunctional protein GlmU"/>
    <property type="match status" value="1"/>
</dbReference>
<evidence type="ECO:0000256" key="8">
    <source>
        <dbReference type="ARBA" id="ARBA00022723"/>
    </source>
</evidence>
<comment type="function">
    <text evidence="18">Catalyzes the last two sequential reactions in the de novo biosynthetic pathway for UDP-N-acetylglucosamine (UDP-GlcNAc). The C-terminal domain catalyzes the transfer of acetyl group from acetyl coenzyme A to glucosamine-1-phosphate (GlcN-1-P) to produce N-acetylglucosamine-1-phosphate (GlcNAc-1-P), which is converted into UDP-GlcNAc by the transfer of uridine 5-monophosphate (from uridine 5-triphosphate), a reaction catalyzed by the N-terminal domain.</text>
</comment>
<dbReference type="InterPro" id="IPR038009">
    <property type="entry name" value="GlmU_C_LbH"/>
</dbReference>
<evidence type="ECO:0000313" key="20">
    <source>
        <dbReference type="EMBL" id="CNU56147.1"/>
    </source>
</evidence>
<dbReference type="Gene3D" id="2.160.10.10">
    <property type="entry name" value="Hexapeptide repeat proteins"/>
    <property type="match status" value="1"/>
</dbReference>
<dbReference type="GO" id="GO:0046872">
    <property type="term" value="F:metal ion binding"/>
    <property type="evidence" value="ECO:0007669"/>
    <property type="project" value="UniProtKB-KW"/>
</dbReference>
<evidence type="ECO:0000256" key="16">
    <source>
        <dbReference type="ARBA" id="ARBA00048247"/>
    </source>
</evidence>
<dbReference type="PANTHER" id="PTHR43584:SF3">
    <property type="entry name" value="BIFUNCTIONAL PROTEIN GLMU"/>
    <property type="match status" value="1"/>
</dbReference>
<dbReference type="GO" id="GO:0003977">
    <property type="term" value="F:UDP-N-acetylglucosamine diphosphorylase activity"/>
    <property type="evidence" value="ECO:0007669"/>
    <property type="project" value="UniProtKB-EC"/>
</dbReference>
<evidence type="ECO:0000256" key="12">
    <source>
        <dbReference type="ARBA" id="ARBA00022984"/>
    </source>
</evidence>
<evidence type="ECO:0000256" key="13">
    <source>
        <dbReference type="ARBA" id="ARBA00023268"/>
    </source>
</evidence>
<organism evidence="20 21">
    <name type="scientific">Mycobacterium tuberculosis</name>
    <dbReference type="NCBI Taxonomy" id="1773"/>
    <lineage>
        <taxon>Bacteria</taxon>
        <taxon>Bacillati</taxon>
        <taxon>Actinomycetota</taxon>
        <taxon>Actinomycetes</taxon>
        <taxon>Mycobacteriales</taxon>
        <taxon>Mycobacteriaceae</taxon>
        <taxon>Mycobacterium</taxon>
        <taxon>Mycobacterium tuberculosis complex</taxon>
    </lineage>
</organism>
<dbReference type="EMBL" id="CQQC01000195">
    <property type="protein sequence ID" value="CNU56147.1"/>
    <property type="molecule type" value="Genomic_DNA"/>
</dbReference>
<dbReference type="GO" id="GO:0006048">
    <property type="term" value="P:UDP-N-acetylglucosamine biosynthetic process"/>
    <property type="evidence" value="ECO:0007669"/>
    <property type="project" value="InterPro"/>
</dbReference>
<evidence type="ECO:0000256" key="2">
    <source>
        <dbReference type="ARBA" id="ARBA00004496"/>
    </source>
</evidence>
<keyword evidence="13" id="KW-0511">Multifunctional enzyme</keyword>
<dbReference type="InterPro" id="IPR011004">
    <property type="entry name" value="Trimer_LpxA-like_sf"/>
</dbReference>
<keyword evidence="11" id="KW-0133">Cell shape</keyword>
<evidence type="ECO:0000256" key="1">
    <source>
        <dbReference type="ARBA" id="ARBA00001946"/>
    </source>
</evidence>
<evidence type="ECO:0000256" key="18">
    <source>
        <dbReference type="ARBA" id="ARBA00049628"/>
    </source>
</evidence>
<protein>
    <submittedName>
        <fullName evidence="20">Bifunctional N-acetylglucosamine-1-phosphate uridyltransferase/glucosamine-1-phosphate acetyltransferase</fullName>
        <ecNumber evidence="20">2.7.7.23</ecNumber>
    </submittedName>
</protein>
<keyword evidence="7 20" id="KW-0548">Nucleotidyltransferase</keyword>
<sequence>MAAHQLAGVTVVDPATTWIDVDVTIGRDTVIHPGTQLLGRTQIGGRCVVGPDTTLTDVAVGDGASVVRTHGSSSSIGDGAAVGPFTYLRPGTALGADGKLGAFVEVKNSTIGTGTKVPHLTYVGDADIGEYSNIGASSVFVNYDGTSKRRTTVGSHVRTGSDTMFVAPVTIGDGAYTGAGTVVREDVPPGALAVSAGPQRNIENWVQRKRPGSPAAQASKRASEMACQQPTQPPDADQTP</sequence>
<evidence type="ECO:0000256" key="4">
    <source>
        <dbReference type="ARBA" id="ARBA00007947"/>
    </source>
</evidence>
<comment type="similarity">
    <text evidence="3">In the C-terminal section; belongs to the transferase hexapeptide repeat family.</text>
</comment>
<name>A0A655DA47_MYCTX</name>
<dbReference type="SUPFAM" id="SSF51161">
    <property type="entry name" value="Trimeric LpxA-like enzymes"/>
    <property type="match status" value="1"/>
</dbReference>
<dbReference type="GO" id="GO:0009252">
    <property type="term" value="P:peptidoglycan biosynthetic process"/>
    <property type="evidence" value="ECO:0007669"/>
    <property type="project" value="UniProtKB-KW"/>
</dbReference>
<dbReference type="CDD" id="cd03353">
    <property type="entry name" value="LbH_GlmU_C"/>
    <property type="match status" value="1"/>
</dbReference>
<keyword evidence="8" id="KW-0479">Metal-binding</keyword>
<evidence type="ECO:0000256" key="9">
    <source>
        <dbReference type="ARBA" id="ARBA00022737"/>
    </source>
</evidence>
<evidence type="ECO:0000256" key="17">
    <source>
        <dbReference type="ARBA" id="ARBA00048493"/>
    </source>
</evidence>